<feature type="compositionally biased region" description="Basic and acidic residues" evidence="1">
    <location>
        <begin position="120"/>
        <end position="132"/>
    </location>
</feature>
<keyword evidence="3" id="KW-1185">Reference proteome</keyword>
<feature type="compositionally biased region" description="Low complexity" evidence="1">
    <location>
        <begin position="327"/>
        <end position="336"/>
    </location>
</feature>
<reference evidence="2 3" key="1">
    <citation type="journal article" date="2009" name="Int. J. Syst. Evol. Microbiol.">
        <title>Janibacter hoylei sp. nov., Bacillus isronensis sp. nov. and Bacillus aryabhattai sp. nov., isolated from cryotubes used for collecting air from the upper atmosphere.</title>
        <authorList>
            <person name="Shivaji S."/>
            <person name="Chaturvedi P."/>
            <person name="Begum Z."/>
            <person name="Pindi P.K."/>
            <person name="Manorama R."/>
            <person name="Padmanaban D.A."/>
            <person name="Shouche Y.S."/>
            <person name="Pawar S."/>
            <person name="Vaishampayan P."/>
            <person name="Dutt C.B."/>
            <person name="Datta G.N."/>
            <person name="Manchanda R.K."/>
            <person name="Rao U.R."/>
            <person name="Bhargava P.M."/>
            <person name="Narlikar J.V."/>
        </authorList>
    </citation>
    <scope>NUCLEOTIDE SEQUENCE [LARGE SCALE GENOMIC DNA]</scope>
    <source>
        <strain evidence="2 3">PVAS-1</strain>
    </source>
</reference>
<organism evidence="2 3">
    <name type="scientific">Janibacter hoylei PVAS-1</name>
    <dbReference type="NCBI Taxonomy" id="1210046"/>
    <lineage>
        <taxon>Bacteria</taxon>
        <taxon>Bacillati</taxon>
        <taxon>Actinomycetota</taxon>
        <taxon>Actinomycetes</taxon>
        <taxon>Micrococcales</taxon>
        <taxon>Intrasporangiaceae</taxon>
        <taxon>Janibacter</taxon>
    </lineage>
</organism>
<gene>
    <name evidence="2" type="ORF">CWN80_11865</name>
</gene>
<comment type="caution">
    <text evidence="2">The sequence shown here is derived from an EMBL/GenBank/DDBJ whole genome shotgun (WGS) entry which is preliminary data.</text>
</comment>
<dbReference type="Proteomes" id="UP000288711">
    <property type="component" value="Unassembled WGS sequence"/>
</dbReference>
<feature type="region of interest" description="Disordered" evidence="1">
    <location>
        <begin position="84"/>
        <end position="162"/>
    </location>
</feature>
<dbReference type="AlphaFoldDB" id="A0A444B3D5"/>
<feature type="region of interest" description="Disordered" evidence="1">
    <location>
        <begin position="301"/>
        <end position="359"/>
    </location>
</feature>
<feature type="compositionally biased region" description="Gly residues" evidence="1">
    <location>
        <begin position="89"/>
        <end position="105"/>
    </location>
</feature>
<feature type="compositionally biased region" description="Basic and acidic residues" evidence="1">
    <location>
        <begin position="316"/>
        <end position="326"/>
    </location>
</feature>
<dbReference type="Gene3D" id="1.10.287.1060">
    <property type="entry name" value="ESAT-6-like"/>
    <property type="match status" value="1"/>
</dbReference>
<evidence type="ECO:0000256" key="1">
    <source>
        <dbReference type="SAM" id="MobiDB-lite"/>
    </source>
</evidence>
<protein>
    <recommendedName>
        <fullName evidence="4">WXG100 family type VII secretion target</fullName>
    </recommendedName>
</protein>
<dbReference type="EMBL" id="PIPF01000010">
    <property type="protein sequence ID" value="RWU82828.1"/>
    <property type="molecule type" value="Genomic_DNA"/>
</dbReference>
<sequence length="359" mass="38710">MPLSHGADAARLHDIGADLGTSAERLATLGTTGDSLVATTREAWAGPDMEQFVADWEASRQQLRSCTERLTAFARELLLQAREQEQGSSGVGGGVGGDLPAGTKGGSPLSAAASLPTDVKTAEDRGSTDRGPGEGGRPTGPRPPGAPPPLERGPDGIVLPRGLSADDPIVEELASTPTGRETLTWLADNDIRVWYDDDLEGAYYQPALDSITLGKDQYRDGQTLVHEANHARWDLDDKAADVDDVSRNTYIQSEYDEETAGTVEAIQHAKERRADLGYAQYTESERRYDEGYDRGYNEALERGRSPQLAHQAGESAGREAVRERFSSGDSRSSDGGQTYGERAGETWDAENDWNPFNGI</sequence>
<dbReference type="RefSeq" id="WP_128277327.1">
    <property type="nucleotide sequence ID" value="NZ_PIPF01000010.1"/>
</dbReference>
<evidence type="ECO:0000313" key="2">
    <source>
        <dbReference type="EMBL" id="RWU82828.1"/>
    </source>
</evidence>
<name>A0A444B3D5_9MICO</name>
<proteinExistence type="predicted"/>
<feature type="compositionally biased region" description="Pro residues" evidence="1">
    <location>
        <begin position="140"/>
        <end position="151"/>
    </location>
</feature>
<accession>A0A444B3D5</accession>
<evidence type="ECO:0008006" key="4">
    <source>
        <dbReference type="Google" id="ProtNLM"/>
    </source>
</evidence>
<evidence type="ECO:0000313" key="3">
    <source>
        <dbReference type="Proteomes" id="UP000288711"/>
    </source>
</evidence>